<sequence>IYGDLDSLFNPEAACVIESKQEGSSDVSDFTKTGNTTTSVPSQSSSTSNFSLNEDQLKKEEMILYLDLVVTEMDNKKALLNLKTEYIKLKKETDALRKSLSEKDEKISQLTAEVVTLKKNVCSLYKTAKFEIEQKDVMLQEANKEIDKIYSHSDKRAFQNKQRSAESSQCKPSTSRMFEMPTKDFKHHEGQKALSCKINCQFFRRVK</sequence>
<keyword evidence="4" id="KW-1185">Reference proteome</keyword>
<feature type="region of interest" description="Disordered" evidence="2">
    <location>
        <begin position="157"/>
        <end position="176"/>
    </location>
</feature>
<feature type="compositionally biased region" description="Polar residues" evidence="2">
    <location>
        <begin position="22"/>
        <end position="35"/>
    </location>
</feature>
<dbReference type="Proteomes" id="UP000499080">
    <property type="component" value="Unassembled WGS sequence"/>
</dbReference>
<feature type="region of interest" description="Disordered" evidence="2">
    <location>
        <begin position="20"/>
        <end position="51"/>
    </location>
</feature>
<dbReference type="OrthoDB" id="1938039at2759"/>
<dbReference type="EMBL" id="BGPR01103905">
    <property type="protein sequence ID" value="GBM67882.1"/>
    <property type="molecule type" value="Genomic_DNA"/>
</dbReference>
<feature type="compositionally biased region" description="Polar residues" evidence="2">
    <location>
        <begin position="159"/>
        <end position="176"/>
    </location>
</feature>
<comment type="caution">
    <text evidence="3">The sequence shown here is derived from an EMBL/GenBank/DDBJ whole genome shotgun (WGS) entry which is preliminary data.</text>
</comment>
<gene>
    <name evidence="3" type="ORF">AVEN_190669_1</name>
</gene>
<keyword evidence="1" id="KW-0175">Coiled coil</keyword>
<evidence type="ECO:0000256" key="2">
    <source>
        <dbReference type="SAM" id="MobiDB-lite"/>
    </source>
</evidence>
<name>A0A4Y2HRI1_ARAVE</name>
<evidence type="ECO:0000256" key="1">
    <source>
        <dbReference type="SAM" id="Coils"/>
    </source>
</evidence>
<accession>A0A4Y2HRI1</accession>
<feature type="compositionally biased region" description="Low complexity" evidence="2">
    <location>
        <begin position="36"/>
        <end position="51"/>
    </location>
</feature>
<evidence type="ECO:0000313" key="3">
    <source>
        <dbReference type="EMBL" id="GBM67882.1"/>
    </source>
</evidence>
<dbReference type="AlphaFoldDB" id="A0A4Y2HRI1"/>
<organism evidence="3 4">
    <name type="scientific">Araneus ventricosus</name>
    <name type="common">Orbweaver spider</name>
    <name type="synonym">Epeira ventricosa</name>
    <dbReference type="NCBI Taxonomy" id="182803"/>
    <lineage>
        <taxon>Eukaryota</taxon>
        <taxon>Metazoa</taxon>
        <taxon>Ecdysozoa</taxon>
        <taxon>Arthropoda</taxon>
        <taxon>Chelicerata</taxon>
        <taxon>Arachnida</taxon>
        <taxon>Araneae</taxon>
        <taxon>Araneomorphae</taxon>
        <taxon>Entelegynae</taxon>
        <taxon>Araneoidea</taxon>
        <taxon>Araneidae</taxon>
        <taxon>Araneus</taxon>
    </lineage>
</organism>
<feature type="non-terminal residue" evidence="3">
    <location>
        <position position="1"/>
    </location>
</feature>
<protein>
    <submittedName>
        <fullName evidence="3">Uncharacterized protein</fullName>
    </submittedName>
</protein>
<proteinExistence type="predicted"/>
<feature type="coiled-coil region" evidence="1">
    <location>
        <begin position="79"/>
        <end position="120"/>
    </location>
</feature>
<evidence type="ECO:0000313" key="4">
    <source>
        <dbReference type="Proteomes" id="UP000499080"/>
    </source>
</evidence>
<reference evidence="3 4" key="1">
    <citation type="journal article" date="2019" name="Sci. Rep.">
        <title>Orb-weaving spider Araneus ventricosus genome elucidates the spidroin gene catalogue.</title>
        <authorList>
            <person name="Kono N."/>
            <person name="Nakamura H."/>
            <person name="Ohtoshi R."/>
            <person name="Moran D.A.P."/>
            <person name="Shinohara A."/>
            <person name="Yoshida Y."/>
            <person name="Fujiwara M."/>
            <person name="Mori M."/>
            <person name="Tomita M."/>
            <person name="Arakawa K."/>
        </authorList>
    </citation>
    <scope>NUCLEOTIDE SEQUENCE [LARGE SCALE GENOMIC DNA]</scope>
</reference>